<accession>A0A2J8A6H1</accession>
<evidence type="ECO:0000256" key="1">
    <source>
        <dbReference type="SAM" id="MobiDB-lite"/>
    </source>
</evidence>
<dbReference type="Proteomes" id="UP000236333">
    <property type="component" value="Unassembled WGS sequence"/>
</dbReference>
<evidence type="ECO:0000313" key="2">
    <source>
        <dbReference type="EMBL" id="PNH08118.1"/>
    </source>
</evidence>
<sequence length="91" mass="9623">MLRALITGAWQGPHTTAWPAHASSFKHRDHRGGRSVAHDRGGSTTGGSVMRACISSSSAPSSTSASSQMDLRARGGGMDLRFMSTPARLQR</sequence>
<evidence type="ECO:0000313" key="3">
    <source>
        <dbReference type="Proteomes" id="UP000236333"/>
    </source>
</evidence>
<reference evidence="2 3" key="1">
    <citation type="journal article" date="2017" name="Mol. Biol. Evol.">
        <title>The 4-celled Tetrabaena socialis nuclear genome reveals the essential components for genetic control of cell number at the origin of multicellularity in the volvocine lineage.</title>
        <authorList>
            <person name="Featherston J."/>
            <person name="Arakaki Y."/>
            <person name="Hanschen E.R."/>
            <person name="Ferris P.J."/>
            <person name="Michod R.E."/>
            <person name="Olson B.J.S.C."/>
            <person name="Nozaki H."/>
            <person name="Durand P.M."/>
        </authorList>
    </citation>
    <scope>NUCLEOTIDE SEQUENCE [LARGE SCALE GENOMIC DNA]</scope>
    <source>
        <strain evidence="2 3">NIES-571</strain>
    </source>
</reference>
<gene>
    <name evidence="2" type="ORF">TSOC_005357</name>
</gene>
<keyword evidence="3" id="KW-1185">Reference proteome</keyword>
<proteinExistence type="predicted"/>
<dbReference type="EMBL" id="PGGS01000144">
    <property type="protein sequence ID" value="PNH08118.1"/>
    <property type="molecule type" value="Genomic_DNA"/>
</dbReference>
<protein>
    <submittedName>
        <fullName evidence="2">Uncharacterized protein</fullName>
    </submittedName>
</protein>
<feature type="compositionally biased region" description="Low complexity" evidence="1">
    <location>
        <begin position="55"/>
        <end position="67"/>
    </location>
</feature>
<feature type="region of interest" description="Disordered" evidence="1">
    <location>
        <begin position="16"/>
        <end position="91"/>
    </location>
</feature>
<name>A0A2J8A6H1_9CHLO</name>
<organism evidence="2 3">
    <name type="scientific">Tetrabaena socialis</name>
    <dbReference type="NCBI Taxonomy" id="47790"/>
    <lineage>
        <taxon>Eukaryota</taxon>
        <taxon>Viridiplantae</taxon>
        <taxon>Chlorophyta</taxon>
        <taxon>core chlorophytes</taxon>
        <taxon>Chlorophyceae</taxon>
        <taxon>CS clade</taxon>
        <taxon>Chlamydomonadales</taxon>
        <taxon>Tetrabaenaceae</taxon>
        <taxon>Tetrabaena</taxon>
    </lineage>
</organism>
<feature type="compositionally biased region" description="Basic residues" evidence="1">
    <location>
        <begin position="24"/>
        <end position="33"/>
    </location>
</feature>
<dbReference type="AlphaFoldDB" id="A0A2J8A6H1"/>
<comment type="caution">
    <text evidence="2">The sequence shown here is derived from an EMBL/GenBank/DDBJ whole genome shotgun (WGS) entry which is preliminary data.</text>
</comment>